<sequence length="86" mass="9093">MTEGYYIIKCSQACNVICVNVVPCAATHTIRGEDGCHGLSTSKKESYSPLKIIRIPAHELLLSSLANTARIGCESLPSANVAVTAT</sequence>
<dbReference type="AlphaFoldDB" id="A0A8X6GHH2"/>
<protein>
    <submittedName>
        <fullName evidence="1">Uncharacterized protein</fullName>
    </submittedName>
</protein>
<dbReference type="Proteomes" id="UP000887116">
    <property type="component" value="Unassembled WGS sequence"/>
</dbReference>
<accession>A0A8X6GHH2</accession>
<gene>
    <name evidence="1" type="ORF">TNCT_442741</name>
</gene>
<proteinExistence type="predicted"/>
<dbReference type="EMBL" id="BMAO01035486">
    <property type="protein sequence ID" value="GFR03978.1"/>
    <property type="molecule type" value="Genomic_DNA"/>
</dbReference>
<name>A0A8X6GHH2_TRICU</name>
<evidence type="ECO:0000313" key="2">
    <source>
        <dbReference type="Proteomes" id="UP000887116"/>
    </source>
</evidence>
<organism evidence="1 2">
    <name type="scientific">Trichonephila clavata</name>
    <name type="common">Joro spider</name>
    <name type="synonym">Nephila clavata</name>
    <dbReference type="NCBI Taxonomy" id="2740835"/>
    <lineage>
        <taxon>Eukaryota</taxon>
        <taxon>Metazoa</taxon>
        <taxon>Ecdysozoa</taxon>
        <taxon>Arthropoda</taxon>
        <taxon>Chelicerata</taxon>
        <taxon>Arachnida</taxon>
        <taxon>Araneae</taxon>
        <taxon>Araneomorphae</taxon>
        <taxon>Entelegynae</taxon>
        <taxon>Araneoidea</taxon>
        <taxon>Nephilidae</taxon>
        <taxon>Trichonephila</taxon>
    </lineage>
</organism>
<reference evidence="1" key="1">
    <citation type="submission" date="2020-07" db="EMBL/GenBank/DDBJ databases">
        <title>Multicomponent nature underlies the extraordinary mechanical properties of spider dragline silk.</title>
        <authorList>
            <person name="Kono N."/>
            <person name="Nakamura H."/>
            <person name="Mori M."/>
            <person name="Yoshida Y."/>
            <person name="Ohtoshi R."/>
            <person name="Malay A.D."/>
            <person name="Moran D.A.P."/>
            <person name="Tomita M."/>
            <person name="Numata K."/>
            <person name="Arakawa K."/>
        </authorList>
    </citation>
    <scope>NUCLEOTIDE SEQUENCE</scope>
</reference>
<evidence type="ECO:0000313" key="1">
    <source>
        <dbReference type="EMBL" id="GFR03978.1"/>
    </source>
</evidence>
<comment type="caution">
    <text evidence="1">The sequence shown here is derived from an EMBL/GenBank/DDBJ whole genome shotgun (WGS) entry which is preliminary data.</text>
</comment>
<keyword evidence="2" id="KW-1185">Reference proteome</keyword>